<accession>A0ABT0UEQ8</accession>
<evidence type="ECO:0000313" key="4">
    <source>
        <dbReference type="EMBL" id="MCM2387049.1"/>
    </source>
</evidence>
<organism evidence="4 5">
    <name type="scientific">Streptomyces albipurpureus</name>
    <dbReference type="NCBI Taxonomy" id="2897419"/>
    <lineage>
        <taxon>Bacteria</taxon>
        <taxon>Bacillati</taxon>
        <taxon>Actinomycetota</taxon>
        <taxon>Actinomycetes</taxon>
        <taxon>Kitasatosporales</taxon>
        <taxon>Streptomycetaceae</taxon>
        <taxon>Streptomyces</taxon>
    </lineage>
</organism>
<dbReference type="RefSeq" id="WP_250917719.1">
    <property type="nucleotide sequence ID" value="NZ_JAMQAW010000002.1"/>
</dbReference>
<dbReference type="EMBL" id="JAMQAW010000002">
    <property type="protein sequence ID" value="MCM2387049.1"/>
    <property type="molecule type" value="Genomic_DNA"/>
</dbReference>
<protein>
    <submittedName>
        <fullName evidence="4">MerR family transcriptional regulator</fullName>
    </submittedName>
</protein>
<dbReference type="PANTHER" id="PTHR30204">
    <property type="entry name" value="REDOX-CYCLING DRUG-SENSING TRANSCRIPTIONAL ACTIVATOR SOXR"/>
    <property type="match status" value="1"/>
</dbReference>
<sequence>MLYHATGEGSGAQRLTTGATAERFGLATHVLRHWESVGLLSPGRDGGNRRRYGPGDLLRVSMIRRAKQAGLSLDAIRALCGAHDPVARRAVLAEEAQGTALQDRIGAGAAGADRLCAGLRPGRDHRVPPLPAGDRLTRDRRRPAEGRGSASRPSRRAVTRPVSAAARCC</sequence>
<keyword evidence="1" id="KW-0238">DNA-binding</keyword>
<proteinExistence type="predicted"/>
<dbReference type="PANTHER" id="PTHR30204:SF93">
    <property type="entry name" value="HTH MERR-TYPE DOMAIN-CONTAINING PROTEIN"/>
    <property type="match status" value="1"/>
</dbReference>
<evidence type="ECO:0000256" key="1">
    <source>
        <dbReference type="ARBA" id="ARBA00023125"/>
    </source>
</evidence>
<keyword evidence="5" id="KW-1185">Reference proteome</keyword>
<evidence type="ECO:0000259" key="3">
    <source>
        <dbReference type="PROSITE" id="PS50937"/>
    </source>
</evidence>
<dbReference type="Proteomes" id="UP001431429">
    <property type="component" value="Unassembled WGS sequence"/>
</dbReference>
<gene>
    <name evidence="4" type="ORF">NBG84_01755</name>
</gene>
<dbReference type="SMART" id="SM00422">
    <property type="entry name" value="HTH_MERR"/>
    <property type="match status" value="1"/>
</dbReference>
<evidence type="ECO:0000313" key="5">
    <source>
        <dbReference type="Proteomes" id="UP001431429"/>
    </source>
</evidence>
<dbReference type="PROSITE" id="PS50937">
    <property type="entry name" value="HTH_MERR_2"/>
    <property type="match status" value="1"/>
</dbReference>
<feature type="domain" description="HTH merR-type" evidence="3">
    <location>
        <begin position="14"/>
        <end position="82"/>
    </location>
</feature>
<name>A0ABT0UEQ8_9ACTN</name>
<dbReference type="InterPro" id="IPR047057">
    <property type="entry name" value="MerR_fam"/>
</dbReference>
<dbReference type="InterPro" id="IPR000551">
    <property type="entry name" value="MerR-type_HTH_dom"/>
</dbReference>
<evidence type="ECO:0000256" key="2">
    <source>
        <dbReference type="SAM" id="MobiDB-lite"/>
    </source>
</evidence>
<dbReference type="Pfam" id="PF13411">
    <property type="entry name" value="MerR_1"/>
    <property type="match status" value="1"/>
</dbReference>
<dbReference type="SUPFAM" id="SSF46955">
    <property type="entry name" value="Putative DNA-binding domain"/>
    <property type="match status" value="1"/>
</dbReference>
<feature type="region of interest" description="Disordered" evidence="2">
    <location>
        <begin position="118"/>
        <end position="169"/>
    </location>
</feature>
<comment type="caution">
    <text evidence="4">The sequence shown here is derived from an EMBL/GenBank/DDBJ whole genome shotgun (WGS) entry which is preliminary data.</text>
</comment>
<reference evidence="4" key="1">
    <citation type="submission" date="2022-06" db="EMBL/GenBank/DDBJ databases">
        <title>Genome public.</title>
        <authorList>
            <person name="Sun Q."/>
        </authorList>
    </citation>
    <scope>NUCLEOTIDE SEQUENCE</scope>
    <source>
        <strain evidence="4">CWNU-1</strain>
    </source>
</reference>
<dbReference type="PRINTS" id="PR00040">
    <property type="entry name" value="HTHMERR"/>
</dbReference>
<dbReference type="CDD" id="cd00592">
    <property type="entry name" value="HTH_MerR-like"/>
    <property type="match status" value="1"/>
</dbReference>
<dbReference type="Gene3D" id="1.10.1660.10">
    <property type="match status" value="1"/>
</dbReference>
<dbReference type="InterPro" id="IPR009061">
    <property type="entry name" value="DNA-bd_dom_put_sf"/>
</dbReference>